<evidence type="ECO:0000256" key="1">
    <source>
        <dbReference type="SAM" id="MobiDB-lite"/>
    </source>
</evidence>
<dbReference type="GeneID" id="29774298"/>
<proteinExistence type="predicted"/>
<feature type="compositionally biased region" description="Polar residues" evidence="1">
    <location>
        <begin position="323"/>
        <end position="339"/>
    </location>
</feature>
<dbReference type="Proteomes" id="UP000076004">
    <property type="component" value="Unassembled WGS sequence"/>
</dbReference>
<dbReference type="VEuPathDB" id="PlasmoDB:PGSY75_0113600"/>
<feature type="region of interest" description="Disordered" evidence="1">
    <location>
        <begin position="1"/>
        <end position="98"/>
    </location>
</feature>
<reference evidence="2 3" key="1">
    <citation type="journal article" date="2016" name="Nat. Commun.">
        <title>Genomes of cryptic chimpanzee Plasmodium species reveal key evolutionary events leading to human malaria.</title>
        <authorList>
            <person name="Sundararaman S.A."/>
            <person name="Plenderleith L.J."/>
            <person name="Liu W."/>
            <person name="Loy D.E."/>
            <person name="Learn G.H."/>
            <person name="Li Y."/>
            <person name="Shaw K.S."/>
            <person name="Ayouba A."/>
            <person name="Peeters M."/>
            <person name="Speede S."/>
            <person name="Shaw G.M."/>
            <person name="Bushman F.D."/>
            <person name="Brisson D."/>
            <person name="Rayner J.C."/>
            <person name="Sharp P.M."/>
            <person name="Hahn B.H."/>
        </authorList>
    </citation>
    <scope>NUCLEOTIDE SEQUENCE [LARGE SCALE GENOMIC DNA]</scope>
    <source>
        <strain evidence="2 3">SY75</strain>
    </source>
</reference>
<feature type="compositionally biased region" description="Basic and acidic residues" evidence="1">
    <location>
        <begin position="340"/>
        <end position="356"/>
    </location>
</feature>
<dbReference type="KEGG" id="pgab:PGSY75_0113600"/>
<evidence type="ECO:0000313" key="2">
    <source>
        <dbReference type="EMBL" id="KYO03767.1"/>
    </source>
</evidence>
<feature type="compositionally biased region" description="Low complexity" evidence="1">
    <location>
        <begin position="627"/>
        <end position="649"/>
    </location>
</feature>
<evidence type="ECO:0000313" key="3">
    <source>
        <dbReference type="Proteomes" id="UP000076004"/>
    </source>
</evidence>
<feature type="compositionally biased region" description="Basic residues" evidence="1">
    <location>
        <begin position="24"/>
        <end position="34"/>
    </location>
</feature>
<feature type="compositionally biased region" description="Low complexity" evidence="1">
    <location>
        <begin position="47"/>
        <end position="60"/>
    </location>
</feature>
<feature type="region of interest" description="Disordered" evidence="1">
    <location>
        <begin position="518"/>
        <end position="539"/>
    </location>
</feature>
<feature type="compositionally biased region" description="Basic and acidic residues" evidence="1">
    <location>
        <begin position="1"/>
        <end position="12"/>
    </location>
</feature>
<feature type="compositionally biased region" description="Polar residues" evidence="1">
    <location>
        <begin position="379"/>
        <end position="390"/>
    </location>
</feature>
<name>A0A151LX80_9APIC</name>
<sequence length="1682" mass="197867">MKPRSQETEERRKTKGVHSGGSKKGSKDKVKKQPVPKFIERNGLHGSSNEKTSNSESSTSDIRKSRRGRPANSKNNRGDGRNRKNKRLQEKHRLTELSDKRLKRRKEIIPPNPSHHMKEVEPIVKNGNNMEEEEELSESDYQNEFETDSDSYQYIEATIESRPNDDGINSIFGIQFPNFFDYTDFDLSDFSLSNIPYPSIRLPFFPRSSRIYKGIYDGISRIPLGPTHINMYQRNVVDTASEIVNKVRDNMGSDEKGNDKPERSTDEMRGGDGKNTRKPDTCSDVGQDVSNHPSEQEDVDRREKEGKKEEDEMAKESKDSEGSHTNTGEGNTRSSNPNDVSKDNESNGVSEPREGSDGNNESNDLNFETSNKRKDDVDLTSTCTGLTNGDNYGTDCTSMNNENSIDSEGKTITTYVSGDGRCNTFPRFNSSPRSNCMTASSPSDDYKSENEKNLPLEANNEQILSNDLGEYHEEAVTADMTDPSIISVSPVHEVEVSIPPNETTCEGVIYTGDASPCKQSSNSIGIESSRMGPSSNGGNISNEISRITTVSTMGSHQSLNSDSSQMMSKMLGMNSVEPSAISIKGTTMEAPQYSSLSQTMGEDGGSGQTYSKGQEQKGKETESVGLTNEGSTNEGSTSEGSTSDSHTSNGHTSDGHTSDGHTSNDRTRDGLKIASRMRRSPQRNSTNELSITRRISKNGGTPIINKTHKSFSSFFDFSSLTKNISISLAIFGVIFLFIFSNKHSSLGMFNKKKKKRRRKSVLINEDNMNTKMLERYEDIDDENNKFDEDDCNDNELNKRSLILPYKKEEEEVYKIEDQIERIGNEIIEREKSKYINVEHISDENTYDYNNIYSDDDIKCVDVMSIIKEKKEIWKWKTIIEIQMVVIEEIHNEEWDMNKEDFLSICINEFMNEKNRKCLYNEDDDFNSTEVMIKGQTFLWNKWMERHKYILDKWKEEESFKYLKNDWKREEYEYMKKIYKDLLLSLRGDTYNMSQRQKIIWKKWIAKHPYRIREKIIDQWFDKLFEEINKNNIISDEIIDVLLNDYIESDQNCEYIYNMSEKKEKLKLILWIQIYMCVMEETEKDSCIKKKETYVDTLIENIKDKEYIIDVVEDIKKDIHTLPLNQSICKWKKEKWFEELKNNWKVEENKRLNYIPLKNNNDIYKEVIEKSVTYIEKNILHKLLDDINFKWIDEDNENDWLKVTENNSKDENNIIYINKKNNENRNIYINKNINKEENKMKCSEIKYMFDNMTLQGNTEDYHENNNNTFNNNKNIFNNNKNIFNNNNNTFNNQFSEDPINQNKEDINRNNDQINIMFNQHKNEWIQVIKLHLDLIDECKKEEWEKNKYDFLDICIEEYIKNENKDNSRNILEDEIFSMNKNIMWDTFIETHRYILEKWKREEWFHNLKKEWEEEILNYLNSSENRNDASNKNCNESNTNFMIEKEKIAFRKWINKHTEELKDCYEDEKNPFLEVEINKKKKKKNYKLIAWIQIHMMILERFKEDEFLRTKELFIDICIEGIKKGYLYKNNDIIIQMLYKLKSDIYNSCEYLLSQQKDDKKKEKEEWYKKLKKYWMDKGSTHFNFLRQKDNYETILDIIKQSMLIVYNNMFIKNYDDQNFQWIDEDNEKDWLKIVDIKTEKRLRHNICEHKRLKDIKNDIQNKMSILKDIYKTKEMLTFYSEEI</sequence>
<dbReference type="EMBL" id="LVLB01000002">
    <property type="protein sequence ID" value="KYO03767.1"/>
    <property type="molecule type" value="Genomic_DNA"/>
</dbReference>
<dbReference type="VEuPathDB" id="PlasmoDB:PGABG01_0111900"/>
<feature type="compositionally biased region" description="Basic and acidic residues" evidence="1">
    <location>
        <begin position="76"/>
        <end position="98"/>
    </location>
</feature>
<feature type="compositionally biased region" description="Basic and acidic residues" evidence="1">
    <location>
        <begin position="653"/>
        <end position="671"/>
    </location>
</feature>
<feature type="compositionally biased region" description="Basic and acidic residues" evidence="1">
    <location>
        <begin position="299"/>
        <end position="322"/>
    </location>
</feature>
<organism evidence="2 3">
    <name type="scientific">Plasmodium gaboni</name>
    <dbReference type="NCBI Taxonomy" id="647221"/>
    <lineage>
        <taxon>Eukaryota</taxon>
        <taxon>Sar</taxon>
        <taxon>Alveolata</taxon>
        <taxon>Apicomplexa</taxon>
        <taxon>Aconoidasida</taxon>
        <taxon>Haemosporida</taxon>
        <taxon>Plasmodiidae</taxon>
        <taxon>Plasmodium</taxon>
        <taxon>Plasmodium (Laverania)</taxon>
    </lineage>
</organism>
<feature type="region of interest" description="Disordered" evidence="1">
    <location>
        <begin position="596"/>
        <end position="690"/>
    </location>
</feature>
<gene>
    <name evidence="2" type="ORF">PGSY75_0113600</name>
</gene>
<accession>A0A151LX80</accession>
<feature type="compositionally biased region" description="Basic and acidic residues" evidence="1">
    <location>
        <begin position="247"/>
        <end position="281"/>
    </location>
</feature>
<feature type="region of interest" description="Disordered" evidence="1">
    <location>
        <begin position="247"/>
        <end position="390"/>
    </location>
</feature>
<protein>
    <submittedName>
        <fullName evidence="2">Surface-associated interspersed protein 1.2 (SURFIN 1.2)</fullName>
    </submittedName>
</protein>
<dbReference type="RefSeq" id="XP_018643961.1">
    <property type="nucleotide sequence ID" value="XM_018783677.1"/>
</dbReference>
<comment type="caution">
    <text evidence="2">The sequence shown here is derived from an EMBL/GenBank/DDBJ whole genome shotgun (WGS) entry which is preliminary data.</text>
</comment>
<feature type="compositionally biased region" description="Polar residues" evidence="1">
    <location>
        <begin position="357"/>
        <end position="369"/>
    </location>
</feature>